<dbReference type="PRINTS" id="PR00371">
    <property type="entry name" value="FPNCR"/>
</dbReference>
<dbReference type="PANTHER" id="PTHR19370:SF185">
    <property type="entry name" value="NADH-CYTOCHROME B5 REDUCTASE"/>
    <property type="match status" value="1"/>
</dbReference>
<dbReference type="PRINTS" id="PR00406">
    <property type="entry name" value="CYTB5RDTASE"/>
</dbReference>
<feature type="binding site" evidence="6">
    <location>
        <position position="139"/>
    </location>
    <ligand>
        <name>FAD</name>
        <dbReference type="ChEBI" id="CHEBI:57692"/>
    </ligand>
</feature>
<feature type="binding site" evidence="6">
    <location>
        <position position="153"/>
    </location>
    <ligand>
        <name>FAD</name>
        <dbReference type="ChEBI" id="CHEBI:57692"/>
    </ligand>
</feature>
<evidence type="ECO:0000259" key="9">
    <source>
        <dbReference type="PROSITE" id="PS51384"/>
    </source>
</evidence>
<evidence type="ECO:0000256" key="2">
    <source>
        <dbReference type="ARBA" id="ARBA00022630"/>
    </source>
</evidence>
<keyword evidence="8" id="KW-1133">Transmembrane helix</keyword>
<dbReference type="Gene3D" id="3.40.50.80">
    <property type="entry name" value="Nucleotide-binding domain of ferredoxin-NADP reductase (FNR) module"/>
    <property type="match status" value="1"/>
</dbReference>
<dbReference type="EMBL" id="HBIU01028254">
    <property type="protein sequence ID" value="CAE0634320.1"/>
    <property type="molecule type" value="Transcribed_RNA"/>
</dbReference>
<dbReference type="InterPro" id="IPR001834">
    <property type="entry name" value="CBR-like"/>
</dbReference>
<keyword evidence="8" id="KW-0472">Membrane</keyword>
<feature type="domain" description="FAD-binding FR-type" evidence="9">
    <location>
        <begin position="64"/>
        <end position="177"/>
    </location>
</feature>
<dbReference type="InterPro" id="IPR039261">
    <property type="entry name" value="FNR_nucleotide-bd"/>
</dbReference>
<dbReference type="FunFam" id="3.40.50.80:FF:000009">
    <property type="entry name" value="NADH-cytochrome b5 reductase"/>
    <property type="match status" value="1"/>
</dbReference>
<dbReference type="Pfam" id="PF00175">
    <property type="entry name" value="NAD_binding_1"/>
    <property type="match status" value="1"/>
</dbReference>
<dbReference type="PANTHER" id="PTHR19370">
    <property type="entry name" value="NADH-CYTOCHROME B5 REDUCTASE"/>
    <property type="match status" value="1"/>
</dbReference>
<evidence type="ECO:0000256" key="3">
    <source>
        <dbReference type="ARBA" id="ARBA00022827"/>
    </source>
</evidence>
<proteinExistence type="inferred from homology"/>
<dbReference type="InterPro" id="IPR001433">
    <property type="entry name" value="OxRdtase_FAD/NAD-bd"/>
</dbReference>
<dbReference type="SUPFAM" id="SSF63380">
    <property type="entry name" value="Riboflavin synthase domain-like"/>
    <property type="match status" value="1"/>
</dbReference>
<keyword evidence="2 6" id="KW-0285">Flavoprotein</keyword>
<dbReference type="PROSITE" id="PS51384">
    <property type="entry name" value="FAD_FR"/>
    <property type="match status" value="1"/>
</dbReference>
<evidence type="ECO:0000313" key="12">
    <source>
        <dbReference type="EMBL" id="CAE0634323.1"/>
    </source>
</evidence>
<evidence type="ECO:0000256" key="7">
    <source>
        <dbReference type="RuleBase" id="RU361226"/>
    </source>
</evidence>
<dbReference type="EMBL" id="HBIU01028255">
    <property type="protein sequence ID" value="CAE0634321.1"/>
    <property type="molecule type" value="Transcribed_RNA"/>
</dbReference>
<keyword evidence="3 6" id="KW-0274">FAD</keyword>
<evidence type="ECO:0000256" key="4">
    <source>
        <dbReference type="ARBA" id="ARBA00023002"/>
    </source>
</evidence>
<organism evidence="11">
    <name type="scientific">Heterosigma akashiwo</name>
    <name type="common">Chromophytic alga</name>
    <name type="synonym">Heterosigma carterae</name>
    <dbReference type="NCBI Taxonomy" id="2829"/>
    <lineage>
        <taxon>Eukaryota</taxon>
        <taxon>Sar</taxon>
        <taxon>Stramenopiles</taxon>
        <taxon>Ochrophyta</taxon>
        <taxon>Raphidophyceae</taxon>
        <taxon>Chattonellales</taxon>
        <taxon>Chattonellaceae</taxon>
        <taxon>Heterosigma</taxon>
    </lineage>
</organism>
<evidence type="ECO:0000313" key="11">
    <source>
        <dbReference type="EMBL" id="CAE0634321.1"/>
    </source>
</evidence>
<dbReference type="GO" id="GO:0090524">
    <property type="term" value="F:cytochrome-b5 reductase activity, acting on NADH"/>
    <property type="evidence" value="ECO:0007669"/>
    <property type="project" value="UniProtKB-EC"/>
</dbReference>
<dbReference type="Pfam" id="PF00970">
    <property type="entry name" value="FAD_binding_6"/>
    <property type="match status" value="1"/>
</dbReference>
<dbReference type="EMBL" id="HBIU01028260">
    <property type="protein sequence ID" value="CAE0634323.1"/>
    <property type="molecule type" value="Transcribed_RNA"/>
</dbReference>
<keyword evidence="4 7" id="KW-0560">Oxidoreductase</keyword>
<feature type="binding site" evidence="6">
    <location>
        <position position="136"/>
    </location>
    <ligand>
        <name>FAD</name>
        <dbReference type="ChEBI" id="CHEBI:57692"/>
    </ligand>
</feature>
<keyword evidence="5 7" id="KW-0520">NAD</keyword>
<keyword evidence="8" id="KW-0812">Transmembrane</keyword>
<accession>A0A6V1RBP2</accession>
<evidence type="ECO:0000256" key="1">
    <source>
        <dbReference type="ARBA" id="ARBA00001974"/>
    </source>
</evidence>
<feature type="binding site" evidence="6">
    <location>
        <position position="208"/>
    </location>
    <ligand>
        <name>FAD</name>
        <dbReference type="ChEBI" id="CHEBI:57692"/>
    </ligand>
</feature>
<dbReference type="CDD" id="cd06183">
    <property type="entry name" value="cyt_b5_reduct_like"/>
    <property type="match status" value="1"/>
</dbReference>
<feature type="transmembrane region" description="Helical" evidence="8">
    <location>
        <begin position="33"/>
        <end position="51"/>
    </location>
</feature>
<dbReference type="Gene3D" id="2.40.30.10">
    <property type="entry name" value="Translation factors"/>
    <property type="match status" value="1"/>
</dbReference>
<evidence type="ECO:0000313" key="10">
    <source>
        <dbReference type="EMBL" id="CAE0634320.1"/>
    </source>
</evidence>
<dbReference type="InterPro" id="IPR008333">
    <property type="entry name" value="Cbr1-like_FAD-bd_dom"/>
</dbReference>
<comment type="cofactor">
    <cofactor evidence="1 6 7">
        <name>FAD</name>
        <dbReference type="ChEBI" id="CHEBI:57692"/>
    </cofactor>
</comment>
<reference evidence="11" key="1">
    <citation type="submission" date="2021-01" db="EMBL/GenBank/DDBJ databases">
        <authorList>
            <person name="Corre E."/>
            <person name="Pelletier E."/>
            <person name="Niang G."/>
            <person name="Scheremetjew M."/>
            <person name="Finn R."/>
            <person name="Kale V."/>
            <person name="Holt S."/>
            <person name="Cochrane G."/>
            <person name="Meng A."/>
            <person name="Brown T."/>
            <person name="Cohen L."/>
        </authorList>
    </citation>
    <scope>NUCLEOTIDE SEQUENCE</scope>
    <source>
        <strain evidence="11">CCMP3107</strain>
    </source>
</reference>
<evidence type="ECO:0000256" key="8">
    <source>
        <dbReference type="SAM" id="Phobius"/>
    </source>
</evidence>
<dbReference type="InterPro" id="IPR017927">
    <property type="entry name" value="FAD-bd_FR_type"/>
</dbReference>
<dbReference type="GO" id="GO:0071949">
    <property type="term" value="F:FAD binding"/>
    <property type="evidence" value="ECO:0007669"/>
    <property type="project" value="TreeGrafter"/>
</dbReference>
<feature type="binding site" evidence="6">
    <location>
        <position position="152"/>
    </location>
    <ligand>
        <name>FAD</name>
        <dbReference type="ChEBI" id="CHEBI:57692"/>
    </ligand>
</feature>
<dbReference type="InterPro" id="IPR017938">
    <property type="entry name" value="Riboflavin_synthase-like_b-brl"/>
</dbReference>
<evidence type="ECO:0000256" key="6">
    <source>
        <dbReference type="PIRSR" id="PIRSR601834-1"/>
    </source>
</evidence>
<feature type="binding site" evidence="6">
    <location>
        <position position="151"/>
    </location>
    <ligand>
        <name>FAD</name>
        <dbReference type="ChEBI" id="CHEBI:57692"/>
    </ligand>
</feature>
<dbReference type="SUPFAM" id="SSF52343">
    <property type="entry name" value="Ferredoxin reductase-like, C-terminal NADP-linked domain"/>
    <property type="match status" value="1"/>
</dbReference>
<feature type="binding site" evidence="6">
    <location>
        <position position="117"/>
    </location>
    <ligand>
        <name>FAD</name>
        <dbReference type="ChEBI" id="CHEBI:57692"/>
    </ligand>
</feature>
<dbReference type="FunFam" id="2.40.30.10:FF:000021">
    <property type="entry name" value="NADH-cytochrome b5 reductase"/>
    <property type="match status" value="1"/>
</dbReference>
<sequence length="323" mass="36020">MAFGIGKKEGSLSEDWKPIAETTPMDVFTDPGVLMGVGVVILTVLVFFVLMKISNKKKNALDPEKFIPLKLIDKVELTHDTRRFVFALQTPETVLGLPIGQHISFRFKDGEGKVCQRSYTPTTGNDTLGRVEFVIKVYFANKHPKFPEGGKMSQHLESLKIGDTLEMRGPKGHLDYKGSGNFTLKKLTDVTEKTVTKVGMMAGGTGITPMLQVIKAILKEGSGIEMSLLFANQSEDDILLRADLDELARKHANFKVWYTVDRPPKHWTFSEGFINKKMVDDHMPKPADDTLILMCGPGPMVKMACLPALKELGFDEKKHTFTF</sequence>
<evidence type="ECO:0000313" key="13">
    <source>
        <dbReference type="EMBL" id="CAE0634324.1"/>
    </source>
</evidence>
<feature type="binding site" evidence="6">
    <location>
        <position position="119"/>
    </location>
    <ligand>
        <name>FAD</name>
        <dbReference type="ChEBI" id="CHEBI:57692"/>
    </ligand>
</feature>
<comment type="catalytic activity">
    <reaction evidence="7">
        <text>2 Fe(III)-[cytochrome b5] + NADH = 2 Fe(II)-[cytochrome b5] + NAD(+) + H(+)</text>
        <dbReference type="Rhea" id="RHEA:46680"/>
        <dbReference type="Rhea" id="RHEA-COMP:10438"/>
        <dbReference type="Rhea" id="RHEA-COMP:10439"/>
        <dbReference type="ChEBI" id="CHEBI:15378"/>
        <dbReference type="ChEBI" id="CHEBI:29033"/>
        <dbReference type="ChEBI" id="CHEBI:29034"/>
        <dbReference type="ChEBI" id="CHEBI:57540"/>
        <dbReference type="ChEBI" id="CHEBI:57945"/>
        <dbReference type="EC" id="1.6.2.2"/>
    </reaction>
</comment>
<dbReference type="EMBL" id="HBIU01028261">
    <property type="protein sequence ID" value="CAE0634324.1"/>
    <property type="molecule type" value="Transcribed_RNA"/>
</dbReference>
<name>A0A6V1RBP2_HETAK</name>
<evidence type="ECO:0000256" key="5">
    <source>
        <dbReference type="ARBA" id="ARBA00023027"/>
    </source>
</evidence>
<gene>
    <name evidence="10" type="ORF">HAKA00212_LOCUS13036</name>
    <name evidence="11" type="ORF">HAKA00212_LOCUS13037</name>
    <name evidence="12" type="ORF">HAKA00212_LOCUS13039</name>
    <name evidence="13" type="ORF">HAKA00212_LOCUS13040</name>
</gene>
<comment type="similarity">
    <text evidence="7">Belongs to the flavoprotein pyridine nucleotide cytochrome reductase family.</text>
</comment>
<feature type="binding site" evidence="6">
    <location>
        <position position="134"/>
    </location>
    <ligand>
        <name>FAD</name>
        <dbReference type="ChEBI" id="CHEBI:57692"/>
    </ligand>
</feature>
<dbReference type="EC" id="1.6.2.2" evidence="7"/>
<dbReference type="AlphaFoldDB" id="A0A6V1RBP2"/>
<protein>
    <recommendedName>
        <fullName evidence="7">NADH-cytochrome b5 reductase</fullName>
        <ecNumber evidence="7">1.6.2.2</ecNumber>
    </recommendedName>
</protein>
<dbReference type="InterPro" id="IPR001709">
    <property type="entry name" value="Flavoprot_Pyr_Nucl_cyt_Rdtase"/>
</dbReference>